<gene>
    <name evidence="2" type="ORF">BSAL_44560</name>
</gene>
<proteinExistence type="predicted"/>
<accession>A0A0S4JT32</accession>
<reference evidence="3" key="1">
    <citation type="submission" date="2015-09" db="EMBL/GenBank/DDBJ databases">
        <authorList>
            <consortium name="Pathogen Informatics"/>
        </authorList>
    </citation>
    <scope>NUCLEOTIDE SEQUENCE [LARGE SCALE GENOMIC DNA]</scope>
    <source>
        <strain evidence="3">Lake Konstanz</strain>
    </source>
</reference>
<dbReference type="EMBL" id="CYKH01002191">
    <property type="protein sequence ID" value="CUG93738.1"/>
    <property type="molecule type" value="Genomic_DNA"/>
</dbReference>
<evidence type="ECO:0000313" key="3">
    <source>
        <dbReference type="Proteomes" id="UP000051952"/>
    </source>
</evidence>
<name>A0A0S4JT32_BODSA</name>
<keyword evidence="3" id="KW-1185">Reference proteome</keyword>
<dbReference type="AlphaFoldDB" id="A0A0S4JT32"/>
<sequence>MGSKPVREAHMMRYGSTLRQMGGDFEETHVSQGRMQASCNRLSKPKRSAKKFSYESKNKSDSGPAGQMDDLFPPHLDVEEVTAIPKEVSYPEDWRRLPEEIGTGKLEWLYESLKLDIETPLIKSQAQLQHALTRGLKDLGADGLGSAVNRKDVRSMVRNGARFGVLVDIVATRRNILTGIPHELADFVYKYLETEYPITVRFVLVGITDNATKLVAKDIFDSRGGGRLKRLTFNDIDGDHLFVAYPRENAAQALRERGVLERERKELEHRLRTWTPKYCPPPEPSWMSGARHQVAKAKEFLDSAESKCDHTSWRSHCDRCWSHNSFVSEDTLIQTKIEGGLKSFPKQRAVNSSEPEVAQSESTALPQYEAYYNPENCVSRLRELRRRHREEKGRVAIVKEPVELLKVVQKLGTKEK</sequence>
<feature type="region of interest" description="Disordered" evidence="1">
    <location>
        <begin position="23"/>
        <end position="69"/>
    </location>
</feature>
<feature type="compositionally biased region" description="Polar residues" evidence="1">
    <location>
        <begin position="30"/>
        <end position="41"/>
    </location>
</feature>
<evidence type="ECO:0000256" key="1">
    <source>
        <dbReference type="SAM" id="MobiDB-lite"/>
    </source>
</evidence>
<dbReference type="Proteomes" id="UP000051952">
    <property type="component" value="Unassembled WGS sequence"/>
</dbReference>
<organism evidence="2 3">
    <name type="scientific">Bodo saltans</name>
    <name type="common">Flagellated protozoan</name>
    <dbReference type="NCBI Taxonomy" id="75058"/>
    <lineage>
        <taxon>Eukaryota</taxon>
        <taxon>Discoba</taxon>
        <taxon>Euglenozoa</taxon>
        <taxon>Kinetoplastea</taxon>
        <taxon>Metakinetoplastina</taxon>
        <taxon>Eubodonida</taxon>
        <taxon>Bodonidae</taxon>
        <taxon>Bodo</taxon>
    </lineage>
</organism>
<evidence type="ECO:0000313" key="2">
    <source>
        <dbReference type="EMBL" id="CUG93738.1"/>
    </source>
</evidence>
<protein>
    <submittedName>
        <fullName evidence="2">Uncharacterized protein</fullName>
    </submittedName>
</protein>
<dbReference type="VEuPathDB" id="TriTrypDB:BSAL_44560"/>